<gene>
    <name evidence="15" type="ORF">LEP1GSC029_1320</name>
</gene>
<dbReference type="PROSITE" id="PS50109">
    <property type="entry name" value="HIS_KIN"/>
    <property type="match status" value="1"/>
</dbReference>
<dbReference type="InterPro" id="IPR003661">
    <property type="entry name" value="HisK_dim/P_dom"/>
</dbReference>
<dbReference type="AlphaFoldDB" id="A0A829CWY2"/>
<evidence type="ECO:0000256" key="11">
    <source>
        <dbReference type="ARBA" id="ARBA00023136"/>
    </source>
</evidence>
<dbReference type="GO" id="GO:0005886">
    <property type="term" value="C:plasma membrane"/>
    <property type="evidence" value="ECO:0007669"/>
    <property type="project" value="UniProtKB-SubCell"/>
</dbReference>
<dbReference type="InterPro" id="IPR005467">
    <property type="entry name" value="His_kinase_dom"/>
</dbReference>
<dbReference type="CDD" id="cd00082">
    <property type="entry name" value="HisKA"/>
    <property type="match status" value="1"/>
</dbReference>
<evidence type="ECO:0000259" key="14">
    <source>
        <dbReference type="PROSITE" id="PS50110"/>
    </source>
</evidence>
<accession>A0A829CWY2</accession>
<comment type="caution">
    <text evidence="15">The sequence shown here is derived from an EMBL/GenBank/DDBJ whole genome shotgun (WGS) entry which is preliminary data.</text>
</comment>
<evidence type="ECO:0000313" key="15">
    <source>
        <dbReference type="EMBL" id="EMY03373.1"/>
    </source>
</evidence>
<evidence type="ECO:0000256" key="9">
    <source>
        <dbReference type="ARBA" id="ARBA00022840"/>
    </source>
</evidence>
<dbReference type="InterPro" id="IPR011006">
    <property type="entry name" value="CheY-like_superfamily"/>
</dbReference>
<keyword evidence="8" id="KW-0418">Kinase</keyword>
<dbReference type="Pfam" id="PF02518">
    <property type="entry name" value="HATPase_c"/>
    <property type="match status" value="1"/>
</dbReference>
<evidence type="ECO:0000256" key="8">
    <source>
        <dbReference type="ARBA" id="ARBA00022777"/>
    </source>
</evidence>
<dbReference type="PANTHER" id="PTHR42878">
    <property type="entry name" value="TWO-COMPONENT HISTIDINE KINASE"/>
    <property type="match status" value="1"/>
</dbReference>
<evidence type="ECO:0000313" key="16">
    <source>
        <dbReference type="Proteomes" id="UP000012329"/>
    </source>
</evidence>
<evidence type="ECO:0000256" key="4">
    <source>
        <dbReference type="ARBA" id="ARBA00022475"/>
    </source>
</evidence>
<protein>
    <recommendedName>
        <fullName evidence="3">histidine kinase</fullName>
        <ecNumber evidence="3">2.7.13.3</ecNumber>
    </recommendedName>
</protein>
<feature type="domain" description="Response regulatory" evidence="14">
    <location>
        <begin position="6"/>
        <end position="123"/>
    </location>
</feature>
<dbReference type="SMART" id="SM00388">
    <property type="entry name" value="HisKA"/>
    <property type="match status" value="1"/>
</dbReference>
<dbReference type="GO" id="GO:0005524">
    <property type="term" value="F:ATP binding"/>
    <property type="evidence" value="ECO:0007669"/>
    <property type="project" value="UniProtKB-KW"/>
</dbReference>
<evidence type="ECO:0000256" key="7">
    <source>
        <dbReference type="ARBA" id="ARBA00022741"/>
    </source>
</evidence>
<dbReference type="InterPro" id="IPR004358">
    <property type="entry name" value="Sig_transdc_His_kin-like_C"/>
</dbReference>
<name>A0A829CWY2_LEPIR</name>
<dbReference type="EC" id="2.7.13.3" evidence="3"/>
<dbReference type="EMBL" id="AFJL02000186">
    <property type="protein sequence ID" value="EMY03373.1"/>
    <property type="molecule type" value="Genomic_DNA"/>
</dbReference>
<organism evidence="15 16">
    <name type="scientific">Leptospira interrogans str. 2002000626</name>
    <dbReference type="NCBI Taxonomy" id="996803"/>
    <lineage>
        <taxon>Bacteria</taxon>
        <taxon>Pseudomonadati</taxon>
        <taxon>Spirochaetota</taxon>
        <taxon>Spirochaetia</taxon>
        <taxon>Leptospirales</taxon>
        <taxon>Leptospiraceae</taxon>
        <taxon>Leptospira</taxon>
    </lineage>
</organism>
<dbReference type="GO" id="GO:0007234">
    <property type="term" value="P:osmosensory signaling via phosphorelay pathway"/>
    <property type="evidence" value="ECO:0007669"/>
    <property type="project" value="TreeGrafter"/>
</dbReference>
<dbReference type="Proteomes" id="UP000012329">
    <property type="component" value="Unassembled WGS sequence"/>
</dbReference>
<dbReference type="InterPro" id="IPR001789">
    <property type="entry name" value="Sig_transdc_resp-reg_receiver"/>
</dbReference>
<keyword evidence="6" id="KW-0808">Transferase</keyword>
<dbReference type="SUPFAM" id="SSF52172">
    <property type="entry name" value="CheY-like"/>
    <property type="match status" value="1"/>
</dbReference>
<comment type="subcellular location">
    <subcellularLocation>
        <location evidence="2">Cell membrane</location>
    </subcellularLocation>
</comment>
<keyword evidence="7" id="KW-0547">Nucleotide-binding</keyword>
<reference evidence="15 16" key="1">
    <citation type="submission" date="2013-02" db="EMBL/GenBank/DDBJ databases">
        <authorList>
            <person name="Harkins D.M."/>
            <person name="Durkin A.S."/>
            <person name="Brinkac L.M."/>
            <person name="Haft D.H."/>
            <person name="Selengut J.D."/>
            <person name="Sanka R."/>
            <person name="DePew J."/>
            <person name="Purushe J."/>
            <person name="Whelen A.C."/>
            <person name="Vinetz J.M."/>
            <person name="Sutton G.G."/>
            <person name="Nierman W.C."/>
            <person name="Fouts D.E."/>
        </authorList>
    </citation>
    <scope>NUCLEOTIDE SEQUENCE [LARGE SCALE GENOMIC DNA]</scope>
    <source>
        <strain evidence="15 16">2002000626</strain>
    </source>
</reference>
<dbReference type="PROSITE" id="PS50110">
    <property type="entry name" value="RESPONSE_REGULATORY"/>
    <property type="match status" value="1"/>
</dbReference>
<evidence type="ECO:0000256" key="12">
    <source>
        <dbReference type="PROSITE-ProRule" id="PRU00169"/>
    </source>
</evidence>
<dbReference type="Gene3D" id="3.30.565.10">
    <property type="entry name" value="Histidine kinase-like ATPase, C-terminal domain"/>
    <property type="match status" value="1"/>
</dbReference>
<evidence type="ECO:0000256" key="6">
    <source>
        <dbReference type="ARBA" id="ARBA00022679"/>
    </source>
</evidence>
<dbReference type="InterPro" id="IPR050351">
    <property type="entry name" value="BphY/WalK/GraS-like"/>
</dbReference>
<dbReference type="Pfam" id="PF00072">
    <property type="entry name" value="Response_reg"/>
    <property type="match status" value="1"/>
</dbReference>
<dbReference type="Pfam" id="PF00512">
    <property type="entry name" value="HisKA"/>
    <property type="match status" value="1"/>
</dbReference>
<evidence type="ECO:0000256" key="2">
    <source>
        <dbReference type="ARBA" id="ARBA00004236"/>
    </source>
</evidence>
<comment type="catalytic activity">
    <reaction evidence="1">
        <text>ATP + protein L-histidine = ADP + protein N-phospho-L-histidine.</text>
        <dbReference type="EC" id="2.7.13.3"/>
    </reaction>
</comment>
<dbReference type="GO" id="GO:0000155">
    <property type="term" value="F:phosphorelay sensor kinase activity"/>
    <property type="evidence" value="ECO:0007669"/>
    <property type="project" value="InterPro"/>
</dbReference>
<dbReference type="PRINTS" id="PR00344">
    <property type="entry name" value="BCTRLSENSOR"/>
</dbReference>
<keyword evidence="4" id="KW-1003">Cell membrane</keyword>
<dbReference type="SMART" id="SM00448">
    <property type="entry name" value="REC"/>
    <property type="match status" value="1"/>
</dbReference>
<dbReference type="Gene3D" id="3.40.50.2300">
    <property type="match status" value="1"/>
</dbReference>
<evidence type="ECO:0000256" key="10">
    <source>
        <dbReference type="ARBA" id="ARBA00023012"/>
    </source>
</evidence>
<dbReference type="SUPFAM" id="SSF55874">
    <property type="entry name" value="ATPase domain of HSP90 chaperone/DNA topoisomerase II/histidine kinase"/>
    <property type="match status" value="1"/>
</dbReference>
<keyword evidence="11" id="KW-0472">Membrane</keyword>
<feature type="domain" description="Histidine kinase" evidence="13">
    <location>
        <begin position="159"/>
        <end position="373"/>
    </location>
</feature>
<dbReference type="FunFam" id="3.40.50.2300:FF:000348">
    <property type="entry name" value="Response regulator receiver domain protein"/>
    <property type="match status" value="1"/>
</dbReference>
<dbReference type="GO" id="GO:0000156">
    <property type="term" value="F:phosphorelay response regulator activity"/>
    <property type="evidence" value="ECO:0007669"/>
    <property type="project" value="TreeGrafter"/>
</dbReference>
<proteinExistence type="predicted"/>
<sequence>MKSKPKILIVDDKPENLIALEVVLKDLDVELVKALSGNEALKAILRHEFALALLDIQMPEMDGYELAGIIREENKTADLPFIFISAVYTDNLNVFKGYEKGAFSFITKPFQPEILINKVQFFIDKHLQDAALHELNESLRQKNLELEYSNKELDAFTYSVSHDLKAPLRAIRGYTKILKEDYEEKFDEEGKRVLGLIIDNSLKMSSLIDSLLLLSKLGKKDMKKKPIDMNQLVNTILQEFQEDLKNGKTSLEIKKLPSIMGDAELLKQVLINLISNAIKYSSKKENPKVEIGSSTNEKEITYYVKDNGAGFNMQYVNKLFGVFQRLHENSEFEGIGIGLAIVQRIVLRHGGRVWAEGELDRGATFFSLYRYKKSVIFFRIF</sequence>
<feature type="modified residue" description="4-aspartylphosphate" evidence="12">
    <location>
        <position position="55"/>
    </location>
</feature>
<evidence type="ECO:0000256" key="5">
    <source>
        <dbReference type="ARBA" id="ARBA00022553"/>
    </source>
</evidence>
<dbReference type="GO" id="GO:0030295">
    <property type="term" value="F:protein kinase activator activity"/>
    <property type="evidence" value="ECO:0007669"/>
    <property type="project" value="TreeGrafter"/>
</dbReference>
<dbReference type="SMART" id="SM00387">
    <property type="entry name" value="HATPase_c"/>
    <property type="match status" value="1"/>
</dbReference>
<dbReference type="Gene3D" id="1.10.287.130">
    <property type="match status" value="1"/>
</dbReference>
<dbReference type="InterPro" id="IPR003594">
    <property type="entry name" value="HATPase_dom"/>
</dbReference>
<keyword evidence="10" id="KW-0902">Two-component regulatory system</keyword>
<evidence type="ECO:0000259" key="13">
    <source>
        <dbReference type="PROSITE" id="PS50109"/>
    </source>
</evidence>
<dbReference type="FunFam" id="1.10.287.130:FF:000092">
    <property type="entry name" value="Response regulator receiver domain protein"/>
    <property type="match status" value="1"/>
</dbReference>
<dbReference type="InterPro" id="IPR036890">
    <property type="entry name" value="HATPase_C_sf"/>
</dbReference>
<evidence type="ECO:0000256" key="3">
    <source>
        <dbReference type="ARBA" id="ARBA00012438"/>
    </source>
</evidence>
<dbReference type="PANTHER" id="PTHR42878:SF15">
    <property type="entry name" value="BACTERIOPHYTOCHROME"/>
    <property type="match status" value="1"/>
</dbReference>
<evidence type="ECO:0000256" key="1">
    <source>
        <dbReference type="ARBA" id="ARBA00000085"/>
    </source>
</evidence>
<keyword evidence="9" id="KW-0067">ATP-binding</keyword>
<keyword evidence="5 12" id="KW-0597">Phosphoprotein</keyword>
<dbReference type="FunFam" id="3.30.565.10:FF:000023">
    <property type="entry name" value="PAS domain-containing sensor histidine kinase"/>
    <property type="match status" value="1"/>
</dbReference>